<evidence type="ECO:0000259" key="2">
    <source>
        <dbReference type="PROSITE" id="PS50891"/>
    </source>
</evidence>
<accession>A0A103XV15</accession>
<dbReference type="PANTHER" id="PTHR31301">
    <property type="entry name" value="LOB DOMAIN-CONTAINING PROTEIN 4-RELATED"/>
    <property type="match status" value="1"/>
</dbReference>
<evidence type="ECO:0000256" key="1">
    <source>
        <dbReference type="ARBA" id="ARBA00005474"/>
    </source>
</evidence>
<gene>
    <name evidence="3" type="ORF">Ccrd_000451</name>
</gene>
<dbReference type="Proteomes" id="UP000243975">
    <property type="component" value="Unassembled WGS sequence"/>
</dbReference>
<dbReference type="EMBL" id="LEKV01003832">
    <property type="protein sequence ID" value="KVH97430.1"/>
    <property type="molecule type" value="Genomic_DNA"/>
</dbReference>
<reference evidence="3 4" key="1">
    <citation type="journal article" date="2016" name="Sci. Rep.">
        <title>The genome sequence of the outbreeding globe artichoke constructed de novo incorporating a phase-aware low-pass sequencing strategy of F1 progeny.</title>
        <authorList>
            <person name="Scaglione D."/>
            <person name="Reyes-Chin-Wo S."/>
            <person name="Acquadro A."/>
            <person name="Froenicke L."/>
            <person name="Portis E."/>
            <person name="Beitel C."/>
            <person name="Tirone M."/>
            <person name="Mauro R."/>
            <person name="Lo Monaco A."/>
            <person name="Mauromicale G."/>
            <person name="Faccioli P."/>
            <person name="Cattivelli L."/>
            <person name="Rieseberg L."/>
            <person name="Michelmore R."/>
            <person name="Lanteri S."/>
        </authorList>
    </citation>
    <scope>NUCLEOTIDE SEQUENCE [LARGE SCALE GENOMIC DNA]</scope>
    <source>
        <strain evidence="3">2C</strain>
    </source>
</reference>
<organism evidence="3 4">
    <name type="scientific">Cynara cardunculus var. scolymus</name>
    <name type="common">Globe artichoke</name>
    <name type="synonym">Cynara scolymus</name>
    <dbReference type="NCBI Taxonomy" id="59895"/>
    <lineage>
        <taxon>Eukaryota</taxon>
        <taxon>Viridiplantae</taxon>
        <taxon>Streptophyta</taxon>
        <taxon>Embryophyta</taxon>
        <taxon>Tracheophyta</taxon>
        <taxon>Spermatophyta</taxon>
        <taxon>Magnoliopsida</taxon>
        <taxon>eudicotyledons</taxon>
        <taxon>Gunneridae</taxon>
        <taxon>Pentapetalae</taxon>
        <taxon>asterids</taxon>
        <taxon>campanulids</taxon>
        <taxon>Asterales</taxon>
        <taxon>Asteraceae</taxon>
        <taxon>Carduoideae</taxon>
        <taxon>Cardueae</taxon>
        <taxon>Carduinae</taxon>
        <taxon>Cynara</taxon>
    </lineage>
</organism>
<protein>
    <submittedName>
        <fullName evidence="3">Lateral organ boundaries domain-containing protein</fullName>
    </submittedName>
</protein>
<evidence type="ECO:0000313" key="3">
    <source>
        <dbReference type="EMBL" id="KVH97430.1"/>
    </source>
</evidence>
<evidence type="ECO:0000313" key="4">
    <source>
        <dbReference type="Proteomes" id="UP000243975"/>
    </source>
</evidence>
<name>A0A103XV15_CYNCS</name>
<keyword evidence="4" id="KW-1185">Reference proteome</keyword>
<dbReference type="STRING" id="59895.A0A103XV15"/>
<dbReference type="Pfam" id="PF03195">
    <property type="entry name" value="LOB"/>
    <property type="match status" value="1"/>
</dbReference>
<dbReference type="AlphaFoldDB" id="A0A103XV15"/>
<dbReference type="OMA" id="IREANCR"/>
<feature type="domain" description="LOB" evidence="2">
    <location>
        <begin position="53"/>
        <end position="154"/>
    </location>
</feature>
<comment type="caution">
    <text evidence="3">The sequence shown here is derived from an EMBL/GenBank/DDBJ whole genome shotgun (WGS) entry which is preliminary data.</text>
</comment>
<dbReference type="InterPro" id="IPR004883">
    <property type="entry name" value="LOB"/>
</dbReference>
<dbReference type="Gramene" id="KVH97430">
    <property type="protein sequence ID" value="KVH97430"/>
    <property type="gene ID" value="Ccrd_000451"/>
</dbReference>
<dbReference type="PANTHER" id="PTHR31301:SF19">
    <property type="entry name" value="LOB DOMAIN-CONTAINING PROTEIN 2"/>
    <property type="match status" value="1"/>
</dbReference>
<dbReference type="PROSITE" id="PS50891">
    <property type="entry name" value="LOB"/>
    <property type="match status" value="1"/>
</dbReference>
<sequence length="260" mass="29154">MADVGGVGRAEEITILHNYLEKYPKRYWEVRVLEAAVSPSPPPTATTSGGGVPACASCGHQRTKCTEKCVLAPFFPAEKTQDFQAVHKVFGVSNVTTLVKDLRREDGKKAVDSLIREANCRLKDPVLGPLGEFQRISEELRDYKAQYQQAIHHHHHHLRQVPITQSGVLYNNKSRQQRLIGYWNGGDNNGINNGTMLDYIHSNGIGGGGGIDNSQMFNYASLQNMEKLKQEQDQQQGSLIHPQQQIMNEFGICMTRRRLQ</sequence>
<comment type="similarity">
    <text evidence="1">Belongs to the LOB domain-containing protein family.</text>
</comment>
<proteinExistence type="inferred from homology"/>